<evidence type="ECO:0000313" key="1">
    <source>
        <dbReference type="EMBL" id="QOS69920.1"/>
    </source>
</evidence>
<name>A0A6L7IRC7_9ACTN</name>
<dbReference type="Pfam" id="PF02082">
    <property type="entry name" value="Rrf2"/>
    <property type="match status" value="1"/>
</dbReference>
<dbReference type="Gene3D" id="1.10.10.10">
    <property type="entry name" value="Winged helix-like DNA-binding domain superfamily/Winged helix DNA-binding domain"/>
    <property type="match status" value="1"/>
</dbReference>
<dbReference type="InterPro" id="IPR036388">
    <property type="entry name" value="WH-like_DNA-bd_sf"/>
</dbReference>
<dbReference type="AlphaFoldDB" id="A0A6L7IRC7"/>
<dbReference type="InterPro" id="IPR000944">
    <property type="entry name" value="Tscrpt_reg_Rrf2"/>
</dbReference>
<organism evidence="1 2">
    <name type="scientific">Eggerthella guodeyinii</name>
    <dbReference type="NCBI Taxonomy" id="2690837"/>
    <lineage>
        <taxon>Bacteria</taxon>
        <taxon>Bacillati</taxon>
        <taxon>Actinomycetota</taxon>
        <taxon>Coriobacteriia</taxon>
        <taxon>Eggerthellales</taxon>
        <taxon>Eggerthellaceae</taxon>
        <taxon>Eggerthella</taxon>
    </lineage>
</organism>
<reference evidence="1 2" key="1">
    <citation type="submission" date="2020-10" db="EMBL/GenBank/DDBJ databases">
        <title>Eggerthella sp. nov., isolated from human feces.</title>
        <authorList>
            <person name="Yajun G."/>
        </authorList>
    </citation>
    <scope>NUCLEOTIDE SEQUENCE [LARGE SCALE GENOMIC DNA]</scope>
    <source>
        <strain evidence="1 2">HF-1101</strain>
    </source>
</reference>
<dbReference type="GO" id="GO:0003700">
    <property type="term" value="F:DNA-binding transcription factor activity"/>
    <property type="evidence" value="ECO:0007669"/>
    <property type="project" value="TreeGrafter"/>
</dbReference>
<protein>
    <submittedName>
        <fullName evidence="1">Rrf2 family transcriptional regulator</fullName>
    </submittedName>
</protein>
<sequence length="171" mass="18982">MRVGRQFTIAVHALIMIAYFSDVRVTSDMVAESVGTNPVTVRNVYAKLKSAELLTVQRGTGFTALARPACEITLWDVYAAVETDSVDEMFKFSDTLSGACPVGGSIRELLLIHLREAVAAMRDVLARTTLEELRYEIEAHHEKGIDLPTVVAWYKEHGFEVVEARSAECFT</sequence>
<dbReference type="Proteomes" id="UP000478463">
    <property type="component" value="Chromosome"/>
</dbReference>
<dbReference type="SUPFAM" id="SSF46785">
    <property type="entry name" value="Winged helix' DNA-binding domain"/>
    <property type="match status" value="1"/>
</dbReference>
<dbReference type="PROSITE" id="PS51197">
    <property type="entry name" value="HTH_RRF2_2"/>
    <property type="match status" value="1"/>
</dbReference>
<accession>A0A6L7IRC7</accession>
<evidence type="ECO:0000313" key="2">
    <source>
        <dbReference type="Proteomes" id="UP000478463"/>
    </source>
</evidence>
<dbReference type="PANTHER" id="PTHR33221">
    <property type="entry name" value="WINGED HELIX-TURN-HELIX TRANSCRIPTIONAL REGULATOR, RRF2 FAMILY"/>
    <property type="match status" value="1"/>
</dbReference>
<dbReference type="EMBL" id="CP063310">
    <property type="protein sequence ID" value="QOS69920.1"/>
    <property type="molecule type" value="Genomic_DNA"/>
</dbReference>
<dbReference type="PANTHER" id="PTHR33221:SF15">
    <property type="entry name" value="HTH-TYPE TRANSCRIPTIONAL REGULATOR YWGB-RELATED"/>
    <property type="match status" value="1"/>
</dbReference>
<dbReference type="KEGG" id="egd:GS424_001415"/>
<proteinExistence type="predicted"/>
<gene>
    <name evidence="1" type="ORF">GS424_001415</name>
</gene>
<dbReference type="GO" id="GO:0005829">
    <property type="term" value="C:cytosol"/>
    <property type="evidence" value="ECO:0007669"/>
    <property type="project" value="TreeGrafter"/>
</dbReference>
<dbReference type="InterPro" id="IPR036390">
    <property type="entry name" value="WH_DNA-bd_sf"/>
</dbReference>